<evidence type="ECO:0000313" key="2">
    <source>
        <dbReference type="Proteomes" id="UP001607302"/>
    </source>
</evidence>
<organism evidence="1 2">
    <name type="scientific">Vespula squamosa</name>
    <name type="common">Southern yellow jacket</name>
    <name type="synonym">Wasp</name>
    <dbReference type="NCBI Taxonomy" id="30214"/>
    <lineage>
        <taxon>Eukaryota</taxon>
        <taxon>Metazoa</taxon>
        <taxon>Ecdysozoa</taxon>
        <taxon>Arthropoda</taxon>
        <taxon>Hexapoda</taxon>
        <taxon>Insecta</taxon>
        <taxon>Pterygota</taxon>
        <taxon>Neoptera</taxon>
        <taxon>Endopterygota</taxon>
        <taxon>Hymenoptera</taxon>
        <taxon>Apocrita</taxon>
        <taxon>Aculeata</taxon>
        <taxon>Vespoidea</taxon>
        <taxon>Vespidae</taxon>
        <taxon>Vespinae</taxon>
        <taxon>Vespula</taxon>
    </lineage>
</organism>
<keyword evidence="2" id="KW-1185">Reference proteome</keyword>
<comment type="caution">
    <text evidence="1">The sequence shown here is derived from an EMBL/GenBank/DDBJ whole genome shotgun (WGS) entry which is preliminary data.</text>
</comment>
<proteinExistence type="predicted"/>
<dbReference type="EMBL" id="JAUDFV010000074">
    <property type="protein sequence ID" value="KAL2734081.1"/>
    <property type="molecule type" value="Genomic_DNA"/>
</dbReference>
<dbReference type="AlphaFoldDB" id="A0ABD2BMT0"/>
<reference evidence="1 2" key="1">
    <citation type="journal article" date="2024" name="Ann. Entomol. Soc. Am.">
        <title>Genomic analyses of the southern and eastern yellowjacket wasps (Hymenoptera: Vespidae) reveal evolutionary signatures of social life.</title>
        <authorList>
            <person name="Catto M.A."/>
            <person name="Caine P.B."/>
            <person name="Orr S.E."/>
            <person name="Hunt B.G."/>
            <person name="Goodisman M.A.D."/>
        </authorList>
    </citation>
    <scope>NUCLEOTIDE SEQUENCE [LARGE SCALE GENOMIC DNA]</scope>
    <source>
        <strain evidence="1">233</strain>
        <tissue evidence="1">Head and thorax</tissue>
    </source>
</reference>
<accession>A0ABD2BMT0</accession>
<gene>
    <name evidence="1" type="ORF">V1478_003779</name>
</gene>
<dbReference type="Proteomes" id="UP001607302">
    <property type="component" value="Unassembled WGS sequence"/>
</dbReference>
<sequence length="87" mass="10013">MLNNLETFKFLVKEKQNIIKVLNNCIAHRPKAKANVRVFSYFSSNQCRRTPSNPHQCGYSSNFNNSGILFKLSKYQCAYISKDGAYI</sequence>
<protein>
    <submittedName>
        <fullName evidence="1">Uncharacterized protein</fullName>
    </submittedName>
</protein>
<name>A0ABD2BMT0_VESSQ</name>
<evidence type="ECO:0000313" key="1">
    <source>
        <dbReference type="EMBL" id="KAL2734081.1"/>
    </source>
</evidence>